<sequence>MAACVFRCCVVFAFLALTNVLLTEATLTTEDNPAYKTIFEGVPAFEVQLGTAVNAHGIRVRRDVNDTVEQTTTAAPLDETTTRTVSSTTAAKTTTTTTATTTTKSGSMCSLQETNHTYYKSRRVTGKEARKYFVNYEEMKKHGLITHVKLSASHRTAASISTTFTFPFYGHDVTKVTIATGGFLYMSDFLHQWLTATQYIAPLMANFDTTIGNHSLIHYADNGTSLIVMWENVHLQDDEEAGPFTFEVILHMDGTIIFSYYQIPKAVSSIRASAHPVKVGLSDAYYFDRQTSNGRVKQRTIYEYHRVRINVTGIADHTAFIITPLPTCNIYKSCPDCLVEGATYSFNCMWCPKVSRCSSGLDRQRQEWLYHNCHQVDINVGECDAFSSLHDRSGRFNVGILFAVFMLLIVVGALIGWVVYAYRNPNTRSGQWLIEHRPSRLKEQLAKVKFWKRGDESSGERYAVSVGGVGSTTA</sequence>
<proteinExistence type="predicted"/>
<evidence type="ECO:0000313" key="7">
    <source>
        <dbReference type="EMBL" id="KAK2184049.1"/>
    </source>
</evidence>
<keyword evidence="4 5" id="KW-1133">Transmembrane helix</keyword>
<comment type="caution">
    <text evidence="7">The sequence shown here is derived from an EMBL/GenBank/DDBJ whole genome shotgun (WGS) entry which is preliminary data.</text>
</comment>
<evidence type="ECO:0000313" key="8">
    <source>
        <dbReference type="Proteomes" id="UP001209878"/>
    </source>
</evidence>
<gene>
    <name evidence="7" type="ORF">NP493_285g00000</name>
</gene>
<evidence type="ECO:0000256" key="3">
    <source>
        <dbReference type="ARBA" id="ARBA00022729"/>
    </source>
</evidence>
<reference evidence="7" key="1">
    <citation type="journal article" date="2023" name="Mol. Biol. Evol.">
        <title>Third-Generation Sequencing Reveals the Adaptive Role of the Epigenome in Three Deep-Sea Polychaetes.</title>
        <authorList>
            <person name="Perez M."/>
            <person name="Aroh O."/>
            <person name="Sun Y."/>
            <person name="Lan Y."/>
            <person name="Juniper S.K."/>
            <person name="Young C.R."/>
            <person name="Angers B."/>
            <person name="Qian P.Y."/>
        </authorList>
    </citation>
    <scope>NUCLEOTIDE SEQUENCE</scope>
    <source>
        <strain evidence="7">R07B-5</strain>
    </source>
</reference>
<feature type="transmembrane region" description="Helical" evidence="5">
    <location>
        <begin position="398"/>
        <end position="422"/>
    </location>
</feature>
<protein>
    <recommendedName>
        <fullName evidence="9">PSI domain-containing protein</fullName>
    </recommendedName>
</protein>
<dbReference type="GO" id="GO:0016020">
    <property type="term" value="C:membrane"/>
    <property type="evidence" value="ECO:0007669"/>
    <property type="project" value="UniProtKB-SubCell"/>
</dbReference>
<keyword evidence="2 5" id="KW-0812">Transmembrane</keyword>
<feature type="signal peptide" evidence="6">
    <location>
        <begin position="1"/>
        <end position="25"/>
    </location>
</feature>
<keyword evidence="3 6" id="KW-0732">Signal</keyword>
<name>A0AAD9NX13_RIDPI</name>
<evidence type="ECO:0000256" key="2">
    <source>
        <dbReference type="ARBA" id="ARBA00022692"/>
    </source>
</evidence>
<feature type="chain" id="PRO_5042060167" description="PSI domain-containing protein" evidence="6">
    <location>
        <begin position="26"/>
        <end position="474"/>
    </location>
</feature>
<evidence type="ECO:0000256" key="5">
    <source>
        <dbReference type="SAM" id="Phobius"/>
    </source>
</evidence>
<evidence type="ECO:0000256" key="1">
    <source>
        <dbReference type="ARBA" id="ARBA00004479"/>
    </source>
</evidence>
<dbReference type="AlphaFoldDB" id="A0AAD9NX13"/>
<comment type="subcellular location">
    <subcellularLocation>
        <location evidence="1">Membrane</location>
        <topology evidence="1">Single-pass type I membrane protein</topology>
    </subcellularLocation>
</comment>
<dbReference type="Proteomes" id="UP001209878">
    <property type="component" value="Unassembled WGS sequence"/>
</dbReference>
<keyword evidence="5" id="KW-0472">Membrane</keyword>
<keyword evidence="8" id="KW-1185">Reference proteome</keyword>
<evidence type="ECO:0000256" key="6">
    <source>
        <dbReference type="SAM" id="SignalP"/>
    </source>
</evidence>
<accession>A0AAD9NX13</accession>
<evidence type="ECO:0000256" key="4">
    <source>
        <dbReference type="ARBA" id="ARBA00022989"/>
    </source>
</evidence>
<dbReference type="EMBL" id="JAODUO010000284">
    <property type="protein sequence ID" value="KAK2184049.1"/>
    <property type="molecule type" value="Genomic_DNA"/>
</dbReference>
<dbReference type="InterPro" id="IPR031152">
    <property type="entry name" value="PLXDC"/>
</dbReference>
<evidence type="ECO:0008006" key="9">
    <source>
        <dbReference type="Google" id="ProtNLM"/>
    </source>
</evidence>
<organism evidence="7 8">
    <name type="scientific">Ridgeia piscesae</name>
    <name type="common">Tubeworm</name>
    <dbReference type="NCBI Taxonomy" id="27915"/>
    <lineage>
        <taxon>Eukaryota</taxon>
        <taxon>Metazoa</taxon>
        <taxon>Spiralia</taxon>
        <taxon>Lophotrochozoa</taxon>
        <taxon>Annelida</taxon>
        <taxon>Polychaeta</taxon>
        <taxon>Sedentaria</taxon>
        <taxon>Canalipalpata</taxon>
        <taxon>Sabellida</taxon>
        <taxon>Siboglinidae</taxon>
        <taxon>Ridgeia</taxon>
    </lineage>
</organism>
<dbReference type="PANTHER" id="PTHR13055:SF12">
    <property type="entry name" value="LD40707P"/>
    <property type="match status" value="1"/>
</dbReference>
<dbReference type="PANTHER" id="PTHR13055">
    <property type="entry name" value="TUMOR ENDOTHELIAL MARKER 7 RELATED"/>
    <property type="match status" value="1"/>
</dbReference>